<accession>A0A1E3VJ20</accession>
<evidence type="ECO:0000313" key="2">
    <source>
        <dbReference type="EMBL" id="ODR93517.1"/>
    </source>
</evidence>
<evidence type="ECO:0000256" key="1">
    <source>
        <dbReference type="SAM" id="MobiDB-lite"/>
    </source>
</evidence>
<protein>
    <submittedName>
        <fullName evidence="2">Uncharacterized protein</fullName>
    </submittedName>
</protein>
<dbReference type="Proteomes" id="UP000094172">
    <property type="component" value="Unassembled WGS sequence"/>
</dbReference>
<keyword evidence="3" id="KW-1185">Reference proteome</keyword>
<sequence length="340" mass="35993">MIPALYSEGTIAVENGSTTITGIGTAWSTILRRGSLLRVGQVLAFIASDPSAADEEDRPGDFTAELSAPWQGPTTADPEAGEAYEVNILRDGGALAEGFTDLMERLAGKGMGLVTVGTPLDTEGRDNDFRYDPTTRLLYFKVAGTWDAFTINLRFSAYVANLAGRDAYDDEDAGFTVFLEDTEVWYVRSSPAEGTWAGPFAYRGPGGGDRYDIAYSVPGSLLSGELIGEGFLFTTDVEFDAGLLLSKARVRVAPQNEAVFSIRKVADPATAFDASGELILAESVEVGTVTFAADAKIGVFAAPAAFALEAGQELHILAPDPADPKAFGANITVTGFRNSI</sequence>
<proteinExistence type="predicted"/>
<evidence type="ECO:0000313" key="3">
    <source>
        <dbReference type="Proteomes" id="UP000094172"/>
    </source>
</evidence>
<comment type="caution">
    <text evidence="2">The sequence shown here is derived from an EMBL/GenBank/DDBJ whole genome shotgun (WGS) entry which is preliminary data.</text>
</comment>
<reference evidence="2 3" key="1">
    <citation type="journal article" date="2016" name="Environ. Microbiol.">
        <title>New Methyloceanibacter diversity from North Sea sediments includes methanotroph containing solely the soluble methane monooxygenase.</title>
        <authorList>
            <person name="Vekeman B."/>
            <person name="Kerckhof F.M."/>
            <person name="Cremers G."/>
            <person name="de Vos P."/>
            <person name="Vandamme P."/>
            <person name="Boon N."/>
            <person name="Op den Camp H.J."/>
            <person name="Heylen K."/>
        </authorList>
    </citation>
    <scope>NUCLEOTIDE SEQUENCE [LARGE SCALE GENOMIC DNA]</scope>
    <source>
        <strain evidence="2 3">R-67176</strain>
    </source>
</reference>
<dbReference type="AlphaFoldDB" id="A0A1E3VJ20"/>
<dbReference type="STRING" id="1774970.AUC70_11670"/>
<organism evidence="2 3">
    <name type="scientific">Methyloceanibacter stevinii</name>
    <dbReference type="NCBI Taxonomy" id="1774970"/>
    <lineage>
        <taxon>Bacteria</taxon>
        <taxon>Pseudomonadati</taxon>
        <taxon>Pseudomonadota</taxon>
        <taxon>Alphaproteobacteria</taxon>
        <taxon>Hyphomicrobiales</taxon>
        <taxon>Hyphomicrobiaceae</taxon>
        <taxon>Methyloceanibacter</taxon>
    </lineage>
</organism>
<name>A0A1E3VJ20_9HYPH</name>
<dbReference type="EMBL" id="LPWE01000014">
    <property type="protein sequence ID" value="ODR93517.1"/>
    <property type="molecule type" value="Genomic_DNA"/>
</dbReference>
<feature type="region of interest" description="Disordered" evidence="1">
    <location>
        <begin position="50"/>
        <end position="75"/>
    </location>
</feature>
<gene>
    <name evidence="2" type="ORF">AUC70_11670</name>
</gene>
<dbReference type="RefSeq" id="WP_069445580.1">
    <property type="nucleotide sequence ID" value="NZ_LPWE01000014.1"/>
</dbReference>